<dbReference type="EMBL" id="CP017561">
    <property type="protein sequence ID" value="APA84864.1"/>
    <property type="molecule type" value="Genomic_DNA"/>
</dbReference>
<dbReference type="InterPro" id="IPR025421">
    <property type="entry name" value="DUF4148"/>
</dbReference>
<sequence>MKRITLAIVLAGTLSAATAFAQSAPAGSAGSMQMSSQAAQVASNVTSAGAASGQWVAPYGQPEAPKTRAQVYQELVHAEQDGQLAYLNSTIYAHP</sequence>
<dbReference type="AlphaFoldDB" id="A0A1I9YEY1"/>
<dbReference type="Pfam" id="PF13663">
    <property type="entry name" value="DUF4148"/>
    <property type="match status" value="1"/>
</dbReference>
<keyword evidence="1" id="KW-0732">Signal</keyword>
<dbReference type="KEGG" id="pspw:BJG93_05355"/>
<reference evidence="2" key="2">
    <citation type="submission" date="2021-06" db="EMBL/GenBank/DDBJ databases">
        <authorList>
            <person name="Rogers T.H."/>
            <person name="Ramsay J.P."/>
            <person name="Wang P."/>
            <person name="Terpolilli J."/>
        </authorList>
    </citation>
    <scope>NUCLEOTIDE SEQUENCE</scope>
    <source>
        <strain evidence="2">WSM5005</strain>
    </source>
</reference>
<dbReference type="OrthoDB" id="9133496at2"/>
<evidence type="ECO:0000256" key="1">
    <source>
        <dbReference type="SAM" id="SignalP"/>
    </source>
</evidence>
<evidence type="ECO:0000313" key="3">
    <source>
        <dbReference type="Proteomes" id="UP000179860"/>
    </source>
</evidence>
<dbReference type="Proteomes" id="UP000179860">
    <property type="component" value="Chromosome 1"/>
</dbReference>
<proteinExistence type="predicted"/>
<reference evidence="2" key="1">
    <citation type="submission" date="2016-09" db="EMBL/GenBank/DDBJ databases">
        <title>The Complete Genome of Burkholderia sprentiae wsm5005.</title>
        <authorList>
            <person name="De Meyer S."/>
            <person name="Wang P."/>
            <person name="Terpolilli J."/>
        </authorList>
    </citation>
    <scope>NUCLEOTIDE SEQUENCE [LARGE SCALE GENOMIC DNA]</scope>
    <source>
        <strain evidence="2">WSM5005</strain>
    </source>
</reference>
<dbReference type="RefSeq" id="WP_027197669.1">
    <property type="nucleotide sequence ID" value="NZ_CP017561.2"/>
</dbReference>
<name>A0A1I9YEY1_9BURK</name>
<feature type="signal peptide" evidence="1">
    <location>
        <begin position="1"/>
        <end position="21"/>
    </location>
</feature>
<evidence type="ECO:0000313" key="2">
    <source>
        <dbReference type="EMBL" id="APA84864.1"/>
    </source>
</evidence>
<gene>
    <name evidence="2" type="ORF">BJG93_05355</name>
</gene>
<protein>
    <submittedName>
        <fullName evidence="2">DUF4148 domain-containing protein</fullName>
    </submittedName>
</protein>
<keyword evidence="3" id="KW-1185">Reference proteome</keyword>
<feature type="chain" id="PRO_5009607229" evidence="1">
    <location>
        <begin position="22"/>
        <end position="95"/>
    </location>
</feature>
<organism evidence="2 3">
    <name type="scientific">Paraburkholderia sprentiae WSM5005</name>
    <dbReference type="NCBI Taxonomy" id="754502"/>
    <lineage>
        <taxon>Bacteria</taxon>
        <taxon>Pseudomonadati</taxon>
        <taxon>Pseudomonadota</taxon>
        <taxon>Betaproteobacteria</taxon>
        <taxon>Burkholderiales</taxon>
        <taxon>Burkholderiaceae</taxon>
        <taxon>Paraburkholderia</taxon>
    </lineage>
</organism>
<accession>A0A1I9YEY1</accession>